<dbReference type="EMBL" id="GBXM01024874">
    <property type="protein sequence ID" value="JAH83703.1"/>
    <property type="molecule type" value="Transcribed_RNA"/>
</dbReference>
<reference evidence="1" key="2">
    <citation type="journal article" date="2015" name="Fish Shellfish Immunol.">
        <title>Early steps in the European eel (Anguilla anguilla)-Vibrio vulnificus interaction in the gills: Role of the RtxA13 toxin.</title>
        <authorList>
            <person name="Callol A."/>
            <person name="Pajuelo D."/>
            <person name="Ebbesson L."/>
            <person name="Teles M."/>
            <person name="MacKenzie S."/>
            <person name="Amaro C."/>
        </authorList>
    </citation>
    <scope>NUCLEOTIDE SEQUENCE</scope>
</reference>
<dbReference type="AlphaFoldDB" id="A0A0E9W2J3"/>
<protein>
    <submittedName>
        <fullName evidence="1">Uncharacterized protein</fullName>
    </submittedName>
</protein>
<proteinExistence type="predicted"/>
<accession>A0A0E9W2J3</accession>
<sequence>MTVGLPHTLDLYSKHCKVN</sequence>
<evidence type="ECO:0000313" key="1">
    <source>
        <dbReference type="EMBL" id="JAH83703.1"/>
    </source>
</evidence>
<reference evidence="1" key="1">
    <citation type="submission" date="2014-11" db="EMBL/GenBank/DDBJ databases">
        <authorList>
            <person name="Amaro Gonzalez C."/>
        </authorList>
    </citation>
    <scope>NUCLEOTIDE SEQUENCE</scope>
</reference>
<name>A0A0E9W2J3_ANGAN</name>
<organism evidence="1">
    <name type="scientific">Anguilla anguilla</name>
    <name type="common">European freshwater eel</name>
    <name type="synonym">Muraena anguilla</name>
    <dbReference type="NCBI Taxonomy" id="7936"/>
    <lineage>
        <taxon>Eukaryota</taxon>
        <taxon>Metazoa</taxon>
        <taxon>Chordata</taxon>
        <taxon>Craniata</taxon>
        <taxon>Vertebrata</taxon>
        <taxon>Euteleostomi</taxon>
        <taxon>Actinopterygii</taxon>
        <taxon>Neopterygii</taxon>
        <taxon>Teleostei</taxon>
        <taxon>Anguilliformes</taxon>
        <taxon>Anguillidae</taxon>
        <taxon>Anguilla</taxon>
    </lineage>
</organism>